<protein>
    <recommendedName>
        <fullName evidence="4">DUF2269 domain-containing protein</fullName>
    </recommendedName>
</protein>
<keyword evidence="1" id="KW-0472">Membrane</keyword>
<evidence type="ECO:0008006" key="4">
    <source>
        <dbReference type="Google" id="ProtNLM"/>
    </source>
</evidence>
<organism evidence="2 3">
    <name type="scientific">Fodinicola feengrottensis</name>
    <dbReference type="NCBI Taxonomy" id="435914"/>
    <lineage>
        <taxon>Bacteria</taxon>
        <taxon>Bacillati</taxon>
        <taxon>Actinomycetota</taxon>
        <taxon>Actinomycetes</taxon>
        <taxon>Mycobacteriales</taxon>
        <taxon>Fodinicola</taxon>
    </lineage>
</organism>
<feature type="transmembrane region" description="Helical" evidence="1">
    <location>
        <begin position="141"/>
        <end position="161"/>
    </location>
</feature>
<feature type="transmembrane region" description="Helical" evidence="1">
    <location>
        <begin position="16"/>
        <end position="42"/>
    </location>
</feature>
<accession>A0ABN2GH92</accession>
<gene>
    <name evidence="2" type="ORF">GCM10009765_20850</name>
</gene>
<proteinExistence type="predicted"/>
<evidence type="ECO:0000313" key="3">
    <source>
        <dbReference type="Proteomes" id="UP001500618"/>
    </source>
</evidence>
<sequence>MTAAVRLSVPVRKTVLLLHILSGVGWMGLDIGLFSMVVTALTTSDGRLAASCFVAIGVVVPVGVGLLSLLMVGSGVALGLGTHWRLLKHWWVLTKLVIGLAMTVLVFVALIPGVAQASQLATFGATGDVVRASLGQVGTSLLFPPVVSFSLLAFSAVLSVFKPWGRIVRLAPRRRP</sequence>
<evidence type="ECO:0000313" key="2">
    <source>
        <dbReference type="EMBL" id="GAA1671243.1"/>
    </source>
</evidence>
<dbReference type="Proteomes" id="UP001500618">
    <property type="component" value="Unassembled WGS sequence"/>
</dbReference>
<feature type="transmembrane region" description="Helical" evidence="1">
    <location>
        <begin position="48"/>
        <end position="78"/>
    </location>
</feature>
<dbReference type="EMBL" id="BAAANY010000008">
    <property type="protein sequence ID" value="GAA1671243.1"/>
    <property type="molecule type" value="Genomic_DNA"/>
</dbReference>
<keyword evidence="3" id="KW-1185">Reference proteome</keyword>
<evidence type="ECO:0000256" key="1">
    <source>
        <dbReference type="SAM" id="Phobius"/>
    </source>
</evidence>
<feature type="transmembrane region" description="Helical" evidence="1">
    <location>
        <begin position="90"/>
        <end position="111"/>
    </location>
</feature>
<keyword evidence="1" id="KW-0812">Transmembrane</keyword>
<reference evidence="2 3" key="1">
    <citation type="journal article" date="2019" name="Int. J. Syst. Evol. Microbiol.">
        <title>The Global Catalogue of Microorganisms (GCM) 10K type strain sequencing project: providing services to taxonomists for standard genome sequencing and annotation.</title>
        <authorList>
            <consortium name="The Broad Institute Genomics Platform"/>
            <consortium name="The Broad Institute Genome Sequencing Center for Infectious Disease"/>
            <person name="Wu L."/>
            <person name="Ma J."/>
        </authorList>
    </citation>
    <scope>NUCLEOTIDE SEQUENCE [LARGE SCALE GENOMIC DNA]</scope>
    <source>
        <strain evidence="2 3">JCM 14718</strain>
    </source>
</reference>
<comment type="caution">
    <text evidence="2">The sequence shown here is derived from an EMBL/GenBank/DDBJ whole genome shotgun (WGS) entry which is preliminary data.</text>
</comment>
<keyword evidence="1" id="KW-1133">Transmembrane helix</keyword>
<dbReference type="RefSeq" id="WP_163572583.1">
    <property type="nucleotide sequence ID" value="NZ_BAAANY010000008.1"/>
</dbReference>
<name>A0ABN2GH92_9ACTN</name>